<evidence type="ECO:0000256" key="1">
    <source>
        <dbReference type="SAM" id="MobiDB-lite"/>
    </source>
</evidence>
<dbReference type="EMBL" id="JAVXUO010002905">
    <property type="protein sequence ID" value="KAK2968588.1"/>
    <property type="molecule type" value="Genomic_DNA"/>
</dbReference>
<dbReference type="InterPro" id="IPR005135">
    <property type="entry name" value="Endo/exonuclease/phosphatase"/>
</dbReference>
<dbReference type="AlphaFoldDB" id="A0AA88QKX3"/>
<feature type="compositionally biased region" description="Polar residues" evidence="1">
    <location>
        <begin position="23"/>
        <end position="36"/>
    </location>
</feature>
<dbReference type="Proteomes" id="UP001187471">
    <property type="component" value="Unassembled WGS sequence"/>
</dbReference>
<dbReference type="Pfam" id="PF03372">
    <property type="entry name" value="Exo_endo_phos"/>
    <property type="match status" value="1"/>
</dbReference>
<dbReference type="PANTHER" id="PTHR35218:SF9">
    <property type="entry name" value="ENDONUCLEASE_EXONUCLEASE_PHOSPHATASE DOMAIN-CONTAINING PROTEIN"/>
    <property type="match status" value="1"/>
</dbReference>
<reference evidence="3" key="1">
    <citation type="submission" date="2022-12" db="EMBL/GenBank/DDBJ databases">
        <title>Draft genome assemblies for two species of Escallonia (Escalloniales).</title>
        <authorList>
            <person name="Chanderbali A."/>
            <person name="Dervinis C."/>
            <person name="Anghel I."/>
            <person name="Soltis D."/>
            <person name="Soltis P."/>
            <person name="Zapata F."/>
        </authorList>
    </citation>
    <scope>NUCLEOTIDE SEQUENCE</scope>
    <source>
        <strain evidence="3">UCBG92.1500</strain>
        <tissue evidence="3">Leaf</tissue>
    </source>
</reference>
<feature type="region of interest" description="Disordered" evidence="1">
    <location>
        <begin position="457"/>
        <end position="476"/>
    </location>
</feature>
<feature type="region of interest" description="Disordered" evidence="1">
    <location>
        <begin position="92"/>
        <end position="113"/>
    </location>
</feature>
<dbReference type="Gene3D" id="3.60.10.10">
    <property type="entry name" value="Endonuclease/exonuclease/phosphatase"/>
    <property type="match status" value="1"/>
</dbReference>
<organism evidence="3 4">
    <name type="scientific">Escallonia rubra</name>
    <dbReference type="NCBI Taxonomy" id="112253"/>
    <lineage>
        <taxon>Eukaryota</taxon>
        <taxon>Viridiplantae</taxon>
        <taxon>Streptophyta</taxon>
        <taxon>Embryophyta</taxon>
        <taxon>Tracheophyta</taxon>
        <taxon>Spermatophyta</taxon>
        <taxon>Magnoliopsida</taxon>
        <taxon>eudicotyledons</taxon>
        <taxon>Gunneridae</taxon>
        <taxon>Pentapetalae</taxon>
        <taxon>asterids</taxon>
        <taxon>campanulids</taxon>
        <taxon>Escalloniales</taxon>
        <taxon>Escalloniaceae</taxon>
        <taxon>Escallonia</taxon>
    </lineage>
</organism>
<gene>
    <name evidence="3" type="ORF">RJ640_009416</name>
</gene>
<feature type="compositionally biased region" description="Basic residues" evidence="1">
    <location>
        <begin position="464"/>
        <end position="476"/>
    </location>
</feature>
<evidence type="ECO:0000313" key="3">
    <source>
        <dbReference type="EMBL" id="KAK2968588.1"/>
    </source>
</evidence>
<feature type="compositionally biased region" description="Pro residues" evidence="1">
    <location>
        <begin position="1"/>
        <end position="11"/>
    </location>
</feature>
<feature type="domain" description="Endonuclease/exonuclease/phosphatase" evidence="2">
    <location>
        <begin position="146"/>
        <end position="364"/>
    </location>
</feature>
<dbReference type="SUPFAM" id="SSF103111">
    <property type="entry name" value="Activator of Hsp90 ATPase, Aha1"/>
    <property type="match status" value="1"/>
</dbReference>
<sequence length="476" mass="53921">MLIDEAPPPTPANHLKYLETPKSDSLNAASILSPSNGRERTSKQPKQHIISSVVLQASTSTDSVMTENVVNAIEEEEIEARNAMEPLRHLEERGKQSQNPKPPTQPPQMKTKPLSYKEVVKSKNHTENAIYFDDSIEDYSSTEEEEDSAAKPAFKTSVRELEKTSHPDIFIFLETWVCFGTTQHFFNSIGFTENCYVDPVGFSGGIWVIWKPGKLKITPLEKTRQAIHLQISEDKFQPWILSAIYASPCVKMRDILWENLTQQAKNISMPWILAGDFNDYMGPDERRSFKPFRDNRRCQKFRNNINECGLIDLGCSGPKLTWTNSNRGLANTQERLDRALVNSQWLVKNPSSSVTNLLRTTSDHSPILIRYRDQPHPGLGRRGQDAAGNSLLKAEKLVEIPYIADENADEDPDVTVTLKNDGSIGKRLKEAFLAKGKAFVLEQVRVFMVAMAKGGPAKEELRARYSRRRRQRKPQP</sequence>
<accession>A0AA88QKX3</accession>
<keyword evidence="4" id="KW-1185">Reference proteome</keyword>
<dbReference type="InterPro" id="IPR036691">
    <property type="entry name" value="Endo/exonu/phosph_ase_sf"/>
</dbReference>
<proteinExistence type="predicted"/>
<comment type="caution">
    <text evidence="3">The sequence shown here is derived from an EMBL/GenBank/DDBJ whole genome shotgun (WGS) entry which is preliminary data.</text>
</comment>
<feature type="region of interest" description="Disordered" evidence="1">
    <location>
        <begin position="1"/>
        <end position="48"/>
    </location>
</feature>
<dbReference type="SUPFAM" id="SSF56219">
    <property type="entry name" value="DNase I-like"/>
    <property type="match status" value="1"/>
</dbReference>
<evidence type="ECO:0000259" key="2">
    <source>
        <dbReference type="Pfam" id="PF03372"/>
    </source>
</evidence>
<dbReference type="GO" id="GO:0003824">
    <property type="term" value="F:catalytic activity"/>
    <property type="evidence" value="ECO:0007669"/>
    <property type="project" value="InterPro"/>
</dbReference>
<dbReference type="InterPro" id="IPR036338">
    <property type="entry name" value="Aha1"/>
</dbReference>
<dbReference type="PANTHER" id="PTHR35218">
    <property type="entry name" value="RNASE H DOMAIN-CONTAINING PROTEIN"/>
    <property type="match status" value="1"/>
</dbReference>
<protein>
    <recommendedName>
        <fullName evidence="2">Endonuclease/exonuclease/phosphatase domain-containing protein</fullName>
    </recommendedName>
</protein>
<evidence type="ECO:0000313" key="4">
    <source>
        <dbReference type="Proteomes" id="UP001187471"/>
    </source>
</evidence>
<name>A0AA88QKX3_9ASTE</name>